<dbReference type="PROSITE" id="PS50011">
    <property type="entry name" value="PROTEIN_KINASE_DOM"/>
    <property type="match status" value="1"/>
</dbReference>
<dbReference type="InterPro" id="IPR017441">
    <property type="entry name" value="Protein_kinase_ATP_BS"/>
</dbReference>
<proteinExistence type="predicted"/>
<feature type="region of interest" description="Disordered" evidence="7">
    <location>
        <begin position="414"/>
        <end position="542"/>
    </location>
</feature>
<keyword evidence="1" id="KW-0723">Serine/threonine-protein kinase</keyword>
<feature type="binding site" evidence="6">
    <location>
        <position position="77"/>
    </location>
    <ligand>
        <name>ATP</name>
        <dbReference type="ChEBI" id="CHEBI:30616"/>
    </ligand>
</feature>
<feature type="compositionally biased region" description="Acidic residues" evidence="7">
    <location>
        <begin position="743"/>
        <end position="757"/>
    </location>
</feature>
<feature type="compositionally biased region" description="Low complexity" evidence="7">
    <location>
        <begin position="442"/>
        <end position="453"/>
    </location>
</feature>
<evidence type="ECO:0000256" key="1">
    <source>
        <dbReference type="ARBA" id="ARBA00022527"/>
    </source>
</evidence>
<dbReference type="SMART" id="SM00220">
    <property type="entry name" value="S_TKc"/>
    <property type="match status" value="1"/>
</dbReference>
<sequence>MLDENTDREGSAREAERIKRILKQFLQQNIDLTDRRKNPQVNQYIFIDNIGKGQHGVVFKAVDISVGGNGCLVAVKKLWRKDKKSERFNKLRAPFPRHSSQHPPVVNKILTHEEQIMQEIRIMKKCHHPNVVSLYEVINDPLSRKIYIIMEYLGGGEVKWKSGENQPTLALEQTRRIMRDAILGLEYLHSQGIVHRDIKPANLLWTEDRSQVKIADFGVSHATVVEEFKNSQADSRHVFDELARMAGTPAFLAPELVYVTPDGETDVPSQRPRITKAIDIWALGVTMYCLLFGKTPFDAPDTNLPPLAREQQLYVAIRDKDFTVALTMGSDRISTGGRHPEEGTRGYTIIHLLDHLMEKDPTERIEMGEIKNYPWFTQDVTSSWIMPQLSPEPAPEPVVTSTWTRLLRLPLVRSRKSSSDRAHPRQHRKRGVQDVGTRSVPSSRSSRRGSIISHHGDPDGNPLEPRSRKDSRRSKRSADGDKKRVSSTNHDRQKPLDMLLGADCTACPPARSRSRQNLATNNDARSSRSSNINLEERPPSSLRQRVAGWMGLHRLSSRQSTIGSRPIPSSSTVYGKASGQQLSRSYAAAQPSVHDHFQPFSERRATSYGDLPSGHGVASVDSTMTELDIQSQFVGAGGVGAVEVVRANSSNSFYSSSESSVGDDSTPQRVLPHILVVDDRATTIPSVADPAGGISGVPSRQHGVSPLAGSPLGNGVPLMNGSVHSNSSPYGSEGTRASRSEGDQSEEEEGSDSDEGIEIQAGRRHTTSSTLRSSPPSSPPS</sequence>
<organism evidence="9 10">
    <name type="scientific">Pterulicium gracile</name>
    <dbReference type="NCBI Taxonomy" id="1884261"/>
    <lineage>
        <taxon>Eukaryota</taxon>
        <taxon>Fungi</taxon>
        <taxon>Dikarya</taxon>
        <taxon>Basidiomycota</taxon>
        <taxon>Agaricomycotina</taxon>
        <taxon>Agaricomycetes</taxon>
        <taxon>Agaricomycetidae</taxon>
        <taxon>Agaricales</taxon>
        <taxon>Pleurotineae</taxon>
        <taxon>Pterulaceae</taxon>
        <taxon>Pterulicium</taxon>
    </lineage>
</organism>
<feature type="compositionally biased region" description="Basic and acidic residues" evidence="7">
    <location>
        <begin position="476"/>
        <end position="495"/>
    </location>
</feature>
<dbReference type="GO" id="GO:0004674">
    <property type="term" value="F:protein serine/threonine kinase activity"/>
    <property type="evidence" value="ECO:0007669"/>
    <property type="project" value="UniProtKB-KW"/>
</dbReference>
<keyword evidence="2" id="KW-0808">Transferase</keyword>
<dbReference type="InterPro" id="IPR000719">
    <property type="entry name" value="Prot_kinase_dom"/>
</dbReference>
<dbReference type="SUPFAM" id="SSF56112">
    <property type="entry name" value="Protein kinase-like (PK-like)"/>
    <property type="match status" value="1"/>
</dbReference>
<dbReference type="AlphaFoldDB" id="A0A5C3QBD9"/>
<evidence type="ECO:0000256" key="2">
    <source>
        <dbReference type="ARBA" id="ARBA00022679"/>
    </source>
</evidence>
<keyword evidence="4 9" id="KW-0418">Kinase</keyword>
<dbReference type="GO" id="GO:0005634">
    <property type="term" value="C:nucleus"/>
    <property type="evidence" value="ECO:0007669"/>
    <property type="project" value="TreeGrafter"/>
</dbReference>
<name>A0A5C3QBD9_9AGAR</name>
<evidence type="ECO:0000259" key="8">
    <source>
        <dbReference type="PROSITE" id="PS50011"/>
    </source>
</evidence>
<dbReference type="Pfam" id="PF00069">
    <property type="entry name" value="Pkinase"/>
    <property type="match status" value="1"/>
</dbReference>
<dbReference type="GO" id="GO:0005524">
    <property type="term" value="F:ATP binding"/>
    <property type="evidence" value="ECO:0007669"/>
    <property type="project" value="UniProtKB-UniRule"/>
</dbReference>
<dbReference type="CDD" id="cd14008">
    <property type="entry name" value="STKc_LKB1_CaMKK"/>
    <property type="match status" value="1"/>
</dbReference>
<feature type="compositionally biased region" description="Polar residues" evidence="7">
    <location>
        <begin position="515"/>
        <end position="533"/>
    </location>
</feature>
<feature type="region of interest" description="Disordered" evidence="7">
    <location>
        <begin position="690"/>
        <end position="781"/>
    </location>
</feature>
<dbReference type="PANTHER" id="PTHR24345">
    <property type="entry name" value="SERINE/THREONINE-PROTEIN KINASE PLK"/>
    <property type="match status" value="1"/>
</dbReference>
<dbReference type="InterPro" id="IPR011009">
    <property type="entry name" value="Kinase-like_dom_sf"/>
</dbReference>
<dbReference type="Proteomes" id="UP000305067">
    <property type="component" value="Unassembled WGS sequence"/>
</dbReference>
<evidence type="ECO:0000256" key="6">
    <source>
        <dbReference type="PROSITE-ProRule" id="PRU10141"/>
    </source>
</evidence>
<evidence type="ECO:0000256" key="7">
    <source>
        <dbReference type="SAM" id="MobiDB-lite"/>
    </source>
</evidence>
<keyword evidence="3 6" id="KW-0547">Nucleotide-binding</keyword>
<evidence type="ECO:0000313" key="10">
    <source>
        <dbReference type="Proteomes" id="UP000305067"/>
    </source>
</evidence>
<evidence type="ECO:0000256" key="4">
    <source>
        <dbReference type="ARBA" id="ARBA00022777"/>
    </source>
</evidence>
<dbReference type="Gene3D" id="1.10.510.10">
    <property type="entry name" value="Transferase(Phosphotransferase) domain 1"/>
    <property type="match status" value="1"/>
</dbReference>
<gene>
    <name evidence="9" type="ORF">BDV98DRAFT_626626</name>
</gene>
<dbReference type="OrthoDB" id="68483at2759"/>
<dbReference type="EMBL" id="ML178834">
    <property type="protein sequence ID" value="TFK99395.1"/>
    <property type="molecule type" value="Genomic_DNA"/>
</dbReference>
<reference evidence="9 10" key="1">
    <citation type="journal article" date="2019" name="Nat. Ecol. Evol.">
        <title>Megaphylogeny resolves global patterns of mushroom evolution.</title>
        <authorList>
            <person name="Varga T."/>
            <person name="Krizsan K."/>
            <person name="Foldi C."/>
            <person name="Dima B."/>
            <person name="Sanchez-Garcia M."/>
            <person name="Sanchez-Ramirez S."/>
            <person name="Szollosi G.J."/>
            <person name="Szarkandi J.G."/>
            <person name="Papp V."/>
            <person name="Albert L."/>
            <person name="Andreopoulos W."/>
            <person name="Angelini C."/>
            <person name="Antonin V."/>
            <person name="Barry K.W."/>
            <person name="Bougher N.L."/>
            <person name="Buchanan P."/>
            <person name="Buyck B."/>
            <person name="Bense V."/>
            <person name="Catcheside P."/>
            <person name="Chovatia M."/>
            <person name="Cooper J."/>
            <person name="Damon W."/>
            <person name="Desjardin D."/>
            <person name="Finy P."/>
            <person name="Geml J."/>
            <person name="Haridas S."/>
            <person name="Hughes K."/>
            <person name="Justo A."/>
            <person name="Karasinski D."/>
            <person name="Kautmanova I."/>
            <person name="Kiss B."/>
            <person name="Kocsube S."/>
            <person name="Kotiranta H."/>
            <person name="LaButti K.M."/>
            <person name="Lechner B.E."/>
            <person name="Liimatainen K."/>
            <person name="Lipzen A."/>
            <person name="Lukacs Z."/>
            <person name="Mihaltcheva S."/>
            <person name="Morgado L.N."/>
            <person name="Niskanen T."/>
            <person name="Noordeloos M.E."/>
            <person name="Ohm R.A."/>
            <person name="Ortiz-Santana B."/>
            <person name="Ovrebo C."/>
            <person name="Racz N."/>
            <person name="Riley R."/>
            <person name="Savchenko A."/>
            <person name="Shiryaev A."/>
            <person name="Soop K."/>
            <person name="Spirin V."/>
            <person name="Szebenyi C."/>
            <person name="Tomsovsky M."/>
            <person name="Tulloss R.E."/>
            <person name="Uehling J."/>
            <person name="Grigoriev I.V."/>
            <person name="Vagvolgyi C."/>
            <person name="Papp T."/>
            <person name="Martin F.M."/>
            <person name="Miettinen O."/>
            <person name="Hibbett D.S."/>
            <person name="Nagy L.G."/>
        </authorList>
    </citation>
    <scope>NUCLEOTIDE SEQUENCE [LARGE SCALE GENOMIC DNA]</scope>
    <source>
        <strain evidence="9 10">CBS 309.79</strain>
    </source>
</reference>
<keyword evidence="5 6" id="KW-0067">ATP-binding</keyword>
<accession>A0A5C3QBD9</accession>
<feature type="domain" description="Protein kinase" evidence="8">
    <location>
        <begin position="44"/>
        <end position="376"/>
    </location>
</feature>
<dbReference type="Gene3D" id="3.30.200.20">
    <property type="entry name" value="Phosphorylase Kinase, domain 1"/>
    <property type="match status" value="1"/>
</dbReference>
<evidence type="ECO:0000256" key="3">
    <source>
        <dbReference type="ARBA" id="ARBA00022741"/>
    </source>
</evidence>
<dbReference type="PROSITE" id="PS00107">
    <property type="entry name" value="PROTEIN_KINASE_ATP"/>
    <property type="match status" value="1"/>
</dbReference>
<keyword evidence="10" id="KW-1185">Reference proteome</keyword>
<dbReference type="STRING" id="1884261.A0A5C3QBD9"/>
<protein>
    <submittedName>
        <fullName evidence="9">Kinase-like domain-containing protein</fullName>
    </submittedName>
</protein>
<dbReference type="PANTHER" id="PTHR24345:SF91">
    <property type="entry name" value="SERINE_THREONINE-PROTEIN KINASE PLK4"/>
    <property type="match status" value="1"/>
</dbReference>
<evidence type="ECO:0000313" key="9">
    <source>
        <dbReference type="EMBL" id="TFK99395.1"/>
    </source>
</evidence>
<evidence type="ECO:0000256" key="5">
    <source>
        <dbReference type="ARBA" id="ARBA00022840"/>
    </source>
</evidence>